<dbReference type="EMBL" id="CP071793">
    <property type="protein sequence ID" value="QTD47971.1"/>
    <property type="molecule type" value="Genomic_DNA"/>
</dbReference>
<gene>
    <name evidence="7" type="ORF">J3U87_20485</name>
</gene>
<keyword evidence="8" id="KW-1185">Reference proteome</keyword>
<protein>
    <submittedName>
        <fullName evidence="7">Efflux RND transporter periplasmic adaptor subunit</fullName>
    </submittedName>
</protein>
<comment type="subcellular location">
    <subcellularLocation>
        <location evidence="1">Cell envelope</location>
    </subcellularLocation>
</comment>
<evidence type="ECO:0000256" key="3">
    <source>
        <dbReference type="ARBA" id="ARBA00022448"/>
    </source>
</evidence>
<evidence type="ECO:0000256" key="2">
    <source>
        <dbReference type="ARBA" id="ARBA00009477"/>
    </source>
</evidence>
<dbReference type="InterPro" id="IPR058627">
    <property type="entry name" value="MdtA-like_C"/>
</dbReference>
<dbReference type="InterPro" id="IPR006143">
    <property type="entry name" value="RND_pump_MFP"/>
</dbReference>
<dbReference type="Pfam" id="PF25917">
    <property type="entry name" value="BSH_RND"/>
    <property type="match status" value="1"/>
</dbReference>
<evidence type="ECO:0000313" key="7">
    <source>
        <dbReference type="EMBL" id="QTD47971.1"/>
    </source>
</evidence>
<keyword evidence="3" id="KW-0813">Transport</keyword>
<dbReference type="SUPFAM" id="SSF111369">
    <property type="entry name" value="HlyD-like secretion proteins"/>
    <property type="match status" value="1"/>
</dbReference>
<dbReference type="InterPro" id="IPR058625">
    <property type="entry name" value="MdtA-like_BSH"/>
</dbReference>
<dbReference type="GO" id="GO:0015562">
    <property type="term" value="F:efflux transmembrane transporter activity"/>
    <property type="evidence" value="ECO:0007669"/>
    <property type="project" value="TreeGrafter"/>
</dbReference>
<keyword evidence="4" id="KW-0175">Coiled coil</keyword>
<dbReference type="NCBIfam" id="TIGR01730">
    <property type="entry name" value="RND_mfp"/>
    <property type="match status" value="1"/>
</dbReference>
<accession>A0A8A4TGQ4</accession>
<feature type="domain" description="Multidrug resistance protein MdtA-like barrel-sandwich hybrid" evidence="5">
    <location>
        <begin position="68"/>
        <end position="217"/>
    </location>
</feature>
<feature type="coiled-coil region" evidence="4">
    <location>
        <begin position="161"/>
        <end position="188"/>
    </location>
</feature>
<sequence>MKKFVSFFICFLLLTGGMLAMALMIVNTPEPSKAPATQNVPEVEVQTALPAAHQIVVTAHGTVIPAREISLRGQVGGEIVSQNENLIEGGKVQAGDELLRIDPTDYRLAVTQQREVVANAQYQLALEEGRQTVAAEEWSLFENRIPATESGKDLALRKPHLANARASLEAAESRLDKAELDLTRTVVRAPFNAVVLSEQVDIGQVVNANGELAVLVDTDYFYVKASIPYTQLSWLRLPDADGLGGSPAVVRMSGSEGSWSGRLVQLLSDVEEAGRMVRILVQVDNPLRIGSDDKPTGLPLLLRSYVEVELAGKELDQVYPVTYDSLRDNDAEAAGSSDHSATLWLLADDDTLEYRQVTIAHKTKTHVYVSDGLQPGERVVTSHLGVPLEGMKLKLADEGPTGALTAAIPSRERAQ</sequence>
<evidence type="ECO:0000256" key="1">
    <source>
        <dbReference type="ARBA" id="ARBA00004196"/>
    </source>
</evidence>
<evidence type="ECO:0000259" key="5">
    <source>
        <dbReference type="Pfam" id="PF25917"/>
    </source>
</evidence>
<evidence type="ECO:0000259" key="6">
    <source>
        <dbReference type="Pfam" id="PF25967"/>
    </source>
</evidence>
<dbReference type="GO" id="GO:1990281">
    <property type="term" value="C:efflux pump complex"/>
    <property type="evidence" value="ECO:0007669"/>
    <property type="project" value="TreeGrafter"/>
</dbReference>
<comment type="similarity">
    <text evidence="2">Belongs to the membrane fusion protein (MFP) (TC 8.A.1) family.</text>
</comment>
<organism evidence="7 8">
    <name type="scientific">Sulfidibacter corallicola</name>
    <dbReference type="NCBI Taxonomy" id="2818388"/>
    <lineage>
        <taxon>Bacteria</taxon>
        <taxon>Pseudomonadati</taxon>
        <taxon>Acidobacteriota</taxon>
        <taxon>Holophagae</taxon>
        <taxon>Acanthopleuribacterales</taxon>
        <taxon>Acanthopleuribacteraceae</taxon>
        <taxon>Sulfidibacter</taxon>
    </lineage>
</organism>
<dbReference type="RefSeq" id="WP_237377635.1">
    <property type="nucleotide sequence ID" value="NZ_CP071793.1"/>
</dbReference>
<dbReference type="PANTHER" id="PTHR30469:SF12">
    <property type="entry name" value="MULTIDRUG RESISTANCE PROTEIN MDTA"/>
    <property type="match status" value="1"/>
</dbReference>
<dbReference type="Proteomes" id="UP000663929">
    <property type="component" value="Chromosome"/>
</dbReference>
<evidence type="ECO:0000256" key="4">
    <source>
        <dbReference type="SAM" id="Coils"/>
    </source>
</evidence>
<reference evidence="7" key="1">
    <citation type="submission" date="2021-03" db="EMBL/GenBank/DDBJ databases">
        <title>Acanthopleuribacteraceae sp. M133.</title>
        <authorList>
            <person name="Wang G."/>
        </authorList>
    </citation>
    <scope>NUCLEOTIDE SEQUENCE</scope>
    <source>
        <strain evidence="7">M133</strain>
    </source>
</reference>
<dbReference type="Gene3D" id="2.40.30.170">
    <property type="match status" value="1"/>
</dbReference>
<dbReference type="AlphaFoldDB" id="A0A8A4TGQ4"/>
<evidence type="ECO:0000313" key="8">
    <source>
        <dbReference type="Proteomes" id="UP000663929"/>
    </source>
</evidence>
<name>A0A8A4TGQ4_SULCO</name>
<feature type="domain" description="Multidrug resistance protein MdtA-like C-terminal permuted SH3" evidence="6">
    <location>
        <begin position="340"/>
        <end position="384"/>
    </location>
</feature>
<dbReference type="Gene3D" id="1.10.287.470">
    <property type="entry name" value="Helix hairpin bin"/>
    <property type="match status" value="1"/>
</dbReference>
<proteinExistence type="inferred from homology"/>
<dbReference type="PANTHER" id="PTHR30469">
    <property type="entry name" value="MULTIDRUG RESISTANCE PROTEIN MDTA"/>
    <property type="match status" value="1"/>
</dbReference>
<dbReference type="Gene3D" id="2.40.50.100">
    <property type="match status" value="1"/>
</dbReference>
<dbReference type="Gene3D" id="2.40.420.20">
    <property type="match status" value="1"/>
</dbReference>
<dbReference type="KEGG" id="scor:J3U87_20485"/>
<dbReference type="Pfam" id="PF25967">
    <property type="entry name" value="RND-MFP_C"/>
    <property type="match status" value="1"/>
</dbReference>